<organism evidence="2 3">
    <name type="scientific">Larinioides sclopetarius</name>
    <dbReference type="NCBI Taxonomy" id="280406"/>
    <lineage>
        <taxon>Eukaryota</taxon>
        <taxon>Metazoa</taxon>
        <taxon>Ecdysozoa</taxon>
        <taxon>Arthropoda</taxon>
        <taxon>Chelicerata</taxon>
        <taxon>Arachnida</taxon>
        <taxon>Araneae</taxon>
        <taxon>Araneomorphae</taxon>
        <taxon>Entelegynae</taxon>
        <taxon>Araneoidea</taxon>
        <taxon>Araneidae</taxon>
        <taxon>Larinioides</taxon>
    </lineage>
</organism>
<comment type="caution">
    <text evidence="2">The sequence shown here is derived from an EMBL/GenBank/DDBJ whole genome shotgun (WGS) entry which is preliminary data.</text>
</comment>
<reference evidence="2 3" key="1">
    <citation type="submission" date="2024-04" db="EMBL/GenBank/DDBJ databases">
        <authorList>
            <person name="Rising A."/>
            <person name="Reimegard J."/>
            <person name="Sonavane S."/>
            <person name="Akerstrom W."/>
            <person name="Nylinder S."/>
            <person name="Hedman E."/>
            <person name="Kallberg Y."/>
        </authorList>
    </citation>
    <scope>NUCLEOTIDE SEQUENCE [LARGE SCALE GENOMIC DNA]</scope>
</reference>
<proteinExistence type="predicted"/>
<evidence type="ECO:0000313" key="3">
    <source>
        <dbReference type="Proteomes" id="UP001497382"/>
    </source>
</evidence>
<evidence type="ECO:0000313" key="2">
    <source>
        <dbReference type="EMBL" id="CAL1291026.1"/>
    </source>
</evidence>
<feature type="domain" description="BTB" evidence="1">
    <location>
        <begin position="71"/>
        <end position="131"/>
    </location>
</feature>
<dbReference type="Gene3D" id="3.30.710.10">
    <property type="entry name" value="Potassium Channel Kv1.1, Chain A"/>
    <property type="match status" value="1"/>
</dbReference>
<dbReference type="CDD" id="cd18186">
    <property type="entry name" value="BTB_POZ_ZBTB_KLHL-like"/>
    <property type="match status" value="1"/>
</dbReference>
<dbReference type="SUPFAM" id="SSF54695">
    <property type="entry name" value="POZ domain"/>
    <property type="match status" value="1"/>
</dbReference>
<dbReference type="SMART" id="SM00225">
    <property type="entry name" value="BTB"/>
    <property type="match status" value="1"/>
</dbReference>
<gene>
    <name evidence="2" type="ORF">LARSCL_LOCUS16847</name>
</gene>
<accession>A0AAV2B462</accession>
<dbReference type="EMBL" id="CAXIEN010000273">
    <property type="protein sequence ID" value="CAL1291026.1"/>
    <property type="molecule type" value="Genomic_DNA"/>
</dbReference>
<dbReference type="PROSITE" id="PS50097">
    <property type="entry name" value="BTB"/>
    <property type="match status" value="1"/>
</dbReference>
<dbReference type="InterPro" id="IPR011333">
    <property type="entry name" value="SKP1/BTB/POZ_sf"/>
</dbReference>
<dbReference type="Pfam" id="PF00651">
    <property type="entry name" value="BTB"/>
    <property type="match status" value="1"/>
</dbReference>
<dbReference type="InterPro" id="IPR000210">
    <property type="entry name" value="BTB/POZ_dom"/>
</dbReference>
<sequence length="193" mass="22377">MRVESNCLTQNYSELTHREISRNKSEELSLCKEKEDSNDTQHVSVNLDANSNTPQTLREDLKKFYMQKKHCDIILQVENKSFPAHRSILCSRSSVFSSMFDLDMKETTTKNIDIVDMDADTLGQFLLFLYSETPDDLQWNRATRLLNASHKFQVESLKKECSSFLMSYLSLPNVCEALVLADLYQDQQLRTKC</sequence>
<dbReference type="Proteomes" id="UP001497382">
    <property type="component" value="Unassembled WGS sequence"/>
</dbReference>
<dbReference type="AlphaFoldDB" id="A0AAV2B462"/>
<evidence type="ECO:0000259" key="1">
    <source>
        <dbReference type="PROSITE" id="PS50097"/>
    </source>
</evidence>
<dbReference type="PANTHER" id="PTHR24413">
    <property type="entry name" value="SPECKLE-TYPE POZ PROTEIN"/>
    <property type="match status" value="1"/>
</dbReference>
<keyword evidence="3" id="KW-1185">Reference proteome</keyword>
<name>A0AAV2B462_9ARAC</name>
<protein>
    <recommendedName>
        <fullName evidence="1">BTB domain-containing protein</fullName>
    </recommendedName>
</protein>